<accession>A0A8J3EVA9</accession>
<organism evidence="2 4">
    <name type="scientific">Aquisalinus luteolus</name>
    <dbReference type="NCBI Taxonomy" id="1566827"/>
    <lineage>
        <taxon>Bacteria</taxon>
        <taxon>Pseudomonadati</taxon>
        <taxon>Pseudomonadota</taxon>
        <taxon>Alphaproteobacteria</taxon>
        <taxon>Parvularculales</taxon>
        <taxon>Parvularculaceae</taxon>
        <taxon>Aquisalinus</taxon>
    </lineage>
</organism>
<dbReference type="RefSeq" id="WP_155142011.1">
    <property type="nucleotide sequence ID" value="NZ_BMGZ01000003.1"/>
</dbReference>
<feature type="region of interest" description="Disordered" evidence="1">
    <location>
        <begin position="1"/>
        <end position="24"/>
    </location>
</feature>
<comment type="caution">
    <text evidence="2">The sequence shown here is derived from an EMBL/GenBank/DDBJ whole genome shotgun (WGS) entry which is preliminary data.</text>
</comment>
<sequence length="48" mass="5556">MFTFETPFDRKREAEKLAQSGLPEGDQKIILDSMERLAKRLAEKDSTK</sequence>
<dbReference type="Proteomes" id="UP000818603">
    <property type="component" value="Unassembled WGS sequence"/>
</dbReference>
<dbReference type="AlphaFoldDB" id="A0A8J3EVA9"/>
<dbReference type="Proteomes" id="UP000621856">
    <property type="component" value="Unassembled WGS sequence"/>
</dbReference>
<evidence type="ECO:0000256" key="1">
    <source>
        <dbReference type="SAM" id="MobiDB-lite"/>
    </source>
</evidence>
<reference evidence="2" key="1">
    <citation type="journal article" date="2014" name="Int. J. Syst. Evol. Microbiol.">
        <title>Complete genome sequence of Corynebacterium casei LMG S-19264T (=DSM 44701T), isolated from a smear-ripened cheese.</title>
        <authorList>
            <consortium name="US DOE Joint Genome Institute (JGI-PGF)"/>
            <person name="Walter F."/>
            <person name="Albersmeier A."/>
            <person name="Kalinowski J."/>
            <person name="Ruckert C."/>
        </authorList>
    </citation>
    <scope>NUCLEOTIDE SEQUENCE</scope>
    <source>
        <strain evidence="2">CGMCC 1.14984</strain>
    </source>
</reference>
<protein>
    <submittedName>
        <fullName evidence="2">Uncharacterized protein</fullName>
    </submittedName>
</protein>
<feature type="compositionally biased region" description="Basic and acidic residues" evidence="1">
    <location>
        <begin position="7"/>
        <end position="16"/>
    </location>
</feature>
<name>A0A8J3EVA9_9PROT</name>
<keyword evidence="5" id="KW-1185">Reference proteome</keyword>
<gene>
    <name evidence="3" type="ORF">FF098_014930</name>
    <name evidence="2" type="ORF">GCM10011355_27090</name>
</gene>
<evidence type="ECO:0000313" key="2">
    <source>
        <dbReference type="EMBL" id="GGH99948.1"/>
    </source>
</evidence>
<evidence type="ECO:0000313" key="5">
    <source>
        <dbReference type="Proteomes" id="UP000818603"/>
    </source>
</evidence>
<proteinExistence type="predicted"/>
<dbReference type="EMBL" id="BMGZ01000003">
    <property type="protein sequence ID" value="GGH99948.1"/>
    <property type="molecule type" value="Genomic_DNA"/>
</dbReference>
<reference evidence="3 5" key="2">
    <citation type="submission" date="2020-02" db="EMBL/GenBank/DDBJ databases">
        <title>Genome sequence of Parvularcula flava strain NH6-79.</title>
        <authorList>
            <person name="Abdul Karim M.H."/>
            <person name="Lam M.Q."/>
            <person name="Chen S.J."/>
            <person name="Yahya A."/>
            <person name="Shahir S."/>
            <person name="Shamsir M.S."/>
            <person name="Chong C.S."/>
        </authorList>
    </citation>
    <scope>NUCLEOTIDE SEQUENCE [LARGE SCALE GENOMIC DNA]</scope>
    <source>
        <strain evidence="3 5">NH6-79</strain>
    </source>
</reference>
<dbReference type="EMBL" id="VCJR02000003">
    <property type="protein sequence ID" value="NHK29212.1"/>
    <property type="molecule type" value="Genomic_DNA"/>
</dbReference>
<reference evidence="2" key="3">
    <citation type="submission" date="2020-09" db="EMBL/GenBank/DDBJ databases">
        <authorList>
            <person name="Sun Q."/>
            <person name="Zhou Y."/>
        </authorList>
    </citation>
    <scope>NUCLEOTIDE SEQUENCE</scope>
    <source>
        <strain evidence="2">CGMCC 1.14984</strain>
    </source>
</reference>
<evidence type="ECO:0000313" key="4">
    <source>
        <dbReference type="Proteomes" id="UP000621856"/>
    </source>
</evidence>
<evidence type="ECO:0000313" key="3">
    <source>
        <dbReference type="EMBL" id="NHK29212.1"/>
    </source>
</evidence>